<dbReference type="PANTHER" id="PTHR40472">
    <property type="entry name" value="RICIN B-TYPE LECTIN DOMAIN-CONTAINING PROTEIN"/>
    <property type="match status" value="1"/>
</dbReference>
<keyword evidence="3" id="KW-1185">Reference proteome</keyword>
<organism evidence="2 3">
    <name type="scientific">Knipowitschia caucasica</name>
    <name type="common">Caucasian dwarf goby</name>
    <name type="synonym">Pomatoschistus caucasicus</name>
    <dbReference type="NCBI Taxonomy" id="637954"/>
    <lineage>
        <taxon>Eukaryota</taxon>
        <taxon>Metazoa</taxon>
        <taxon>Chordata</taxon>
        <taxon>Craniata</taxon>
        <taxon>Vertebrata</taxon>
        <taxon>Euteleostomi</taxon>
        <taxon>Actinopterygii</taxon>
        <taxon>Neopterygii</taxon>
        <taxon>Teleostei</taxon>
        <taxon>Neoteleostei</taxon>
        <taxon>Acanthomorphata</taxon>
        <taxon>Gobiaria</taxon>
        <taxon>Gobiiformes</taxon>
        <taxon>Gobioidei</taxon>
        <taxon>Gobiidae</taxon>
        <taxon>Gobiinae</taxon>
        <taxon>Knipowitschia</taxon>
    </lineage>
</organism>
<name>A0AAV2MFV4_KNICA</name>
<evidence type="ECO:0008006" key="4">
    <source>
        <dbReference type="Google" id="ProtNLM"/>
    </source>
</evidence>
<reference evidence="2 3" key="1">
    <citation type="submission" date="2024-04" db="EMBL/GenBank/DDBJ databases">
        <authorList>
            <person name="Waldvogel A.-M."/>
            <person name="Schoenle A."/>
        </authorList>
    </citation>
    <scope>NUCLEOTIDE SEQUENCE [LARGE SCALE GENOMIC DNA]</scope>
</reference>
<keyword evidence="1" id="KW-0175">Coiled coil</keyword>
<gene>
    <name evidence="2" type="ORF">KC01_LOCUS38565</name>
</gene>
<accession>A0AAV2MFV4</accession>
<dbReference type="AlphaFoldDB" id="A0AAV2MFV4"/>
<dbReference type="PANTHER" id="PTHR40472:SF10">
    <property type="entry name" value="RAPUNZEL 5"/>
    <property type="match status" value="1"/>
</dbReference>
<protein>
    <recommendedName>
        <fullName evidence="4">Rapunzel 5</fullName>
    </recommendedName>
</protein>
<evidence type="ECO:0000313" key="2">
    <source>
        <dbReference type="EMBL" id="CAL1612220.1"/>
    </source>
</evidence>
<evidence type="ECO:0000256" key="1">
    <source>
        <dbReference type="SAM" id="Coils"/>
    </source>
</evidence>
<dbReference type="EMBL" id="OZ035829">
    <property type="protein sequence ID" value="CAL1612220.1"/>
    <property type="molecule type" value="Genomic_DNA"/>
</dbReference>
<feature type="coiled-coil region" evidence="1">
    <location>
        <begin position="107"/>
        <end position="141"/>
    </location>
</feature>
<proteinExistence type="predicted"/>
<sequence length="441" mass="50100">MQRTGPVTMATTLRIIITSFQLPPIKGSGNLNYNLWASGVVLDSDSIMMNNVADWLVQNRDKIEKGVEIMGQASEVLAATVGQLHPVLEAVFMASSEIFSNPDGQEARFLTQQLEQVNSKLEGIQNEIDQIALELQRTSMNKQNFDREAQMLSQYEKFQDFVNAKPKFKEKKMQKFISHFENTDGDLNLDSLYNSLTGENMSGDPMLETVVTTERRNRRAVEDFCARLKKLFVVGIIAVMGHAALTEKAVGEEMVEKWQTRMADVETRMKAAVEECTQNFAVQAQSDVELQLQENPGAATAEFTAALLDTLVKKYDWVCWSVRVFNNRERIFFFNWLAGKKCHGSGGANWFDFLTKTNVKVVVSFSVDPKPIDKKQIAEQIERQKLRGNMMQVALSLNKSFPNCLVHAVSHYKEVIETNSFQPECYYYGKHKRAYVCVHQE</sequence>
<dbReference type="InterPro" id="IPR039051">
    <property type="entry name" value="SE-CTX-like"/>
</dbReference>
<evidence type="ECO:0000313" key="3">
    <source>
        <dbReference type="Proteomes" id="UP001497482"/>
    </source>
</evidence>
<dbReference type="Proteomes" id="UP001497482">
    <property type="component" value="Chromosome 7"/>
</dbReference>